<evidence type="ECO:0000313" key="3">
    <source>
        <dbReference type="Proteomes" id="UP000298416"/>
    </source>
</evidence>
<keyword evidence="3" id="KW-1185">Reference proteome</keyword>
<accession>A0A8X8ZML0</accession>
<dbReference type="AlphaFoldDB" id="A0A8X8ZML0"/>
<feature type="region of interest" description="Disordered" evidence="1">
    <location>
        <begin position="48"/>
        <end position="72"/>
    </location>
</feature>
<comment type="caution">
    <text evidence="2">The sequence shown here is derived from an EMBL/GenBank/DDBJ whole genome shotgun (WGS) entry which is preliminary data.</text>
</comment>
<dbReference type="EMBL" id="PNBA02000010">
    <property type="protein sequence ID" value="KAG6410231.1"/>
    <property type="molecule type" value="Genomic_DNA"/>
</dbReference>
<reference evidence="2" key="2">
    <citation type="submission" date="2020-08" db="EMBL/GenBank/DDBJ databases">
        <title>Plant Genome Project.</title>
        <authorList>
            <person name="Zhang R.-G."/>
        </authorList>
    </citation>
    <scope>NUCLEOTIDE SEQUENCE</scope>
    <source>
        <strain evidence="2">Huo1</strain>
        <tissue evidence="2">Leaf</tissue>
    </source>
</reference>
<evidence type="ECO:0000256" key="1">
    <source>
        <dbReference type="SAM" id="MobiDB-lite"/>
    </source>
</evidence>
<proteinExistence type="predicted"/>
<protein>
    <submittedName>
        <fullName evidence="2">Uncharacterized protein</fullName>
    </submittedName>
</protein>
<reference evidence="2" key="1">
    <citation type="submission" date="2018-01" db="EMBL/GenBank/DDBJ databases">
        <authorList>
            <person name="Mao J.F."/>
        </authorList>
    </citation>
    <scope>NUCLEOTIDE SEQUENCE</scope>
    <source>
        <strain evidence="2">Huo1</strain>
        <tissue evidence="2">Leaf</tissue>
    </source>
</reference>
<name>A0A8X8ZML0_SALSN</name>
<evidence type="ECO:0000313" key="2">
    <source>
        <dbReference type="EMBL" id="KAG6410231.1"/>
    </source>
</evidence>
<sequence length="86" mass="9638">MNEEASAMKAKMASSHNSLRLADPRFAEEDYIVFCFGEDGEIHLINNDRRSAKGGNGVDRKPPSYAQGQGRKTGRLQALLYILMRH</sequence>
<gene>
    <name evidence="2" type="ORF">SASPL_128284</name>
</gene>
<dbReference type="Proteomes" id="UP000298416">
    <property type="component" value="Unassembled WGS sequence"/>
</dbReference>
<organism evidence="2">
    <name type="scientific">Salvia splendens</name>
    <name type="common">Scarlet sage</name>
    <dbReference type="NCBI Taxonomy" id="180675"/>
    <lineage>
        <taxon>Eukaryota</taxon>
        <taxon>Viridiplantae</taxon>
        <taxon>Streptophyta</taxon>
        <taxon>Embryophyta</taxon>
        <taxon>Tracheophyta</taxon>
        <taxon>Spermatophyta</taxon>
        <taxon>Magnoliopsida</taxon>
        <taxon>eudicotyledons</taxon>
        <taxon>Gunneridae</taxon>
        <taxon>Pentapetalae</taxon>
        <taxon>asterids</taxon>
        <taxon>lamiids</taxon>
        <taxon>Lamiales</taxon>
        <taxon>Lamiaceae</taxon>
        <taxon>Nepetoideae</taxon>
        <taxon>Mentheae</taxon>
        <taxon>Salviinae</taxon>
        <taxon>Salvia</taxon>
        <taxon>Salvia subgen. Calosphace</taxon>
        <taxon>core Calosphace</taxon>
    </lineage>
</organism>